<dbReference type="PANTHER" id="PTHR10655:SF17">
    <property type="entry name" value="LYSOPHOSPHOLIPASE-LIKE PROTEIN 1"/>
    <property type="match status" value="1"/>
</dbReference>
<dbReference type="EMBL" id="VWRR01000007">
    <property type="protein sequence ID" value="KAF6003168.1"/>
    <property type="molecule type" value="Genomic_DNA"/>
</dbReference>
<dbReference type="GO" id="GO:0052689">
    <property type="term" value="F:carboxylic ester hydrolase activity"/>
    <property type="evidence" value="ECO:0007669"/>
    <property type="project" value="TreeGrafter"/>
</dbReference>
<dbReference type="OrthoDB" id="2392at2759"/>
<comment type="caution">
    <text evidence="4">The sequence shown here is derived from an EMBL/GenBank/DDBJ whole genome shotgun (WGS) entry which is preliminary data.</text>
</comment>
<sequence>MQPLSSALLPGTALSATTLFCSSALVFRFNTLGRRSKQTLGSKRRGVHWSCGGSMPRGDAHGGAGKTFEPLRGKHRSTLIWLHGLGDTADGWSSAVPELRLSSTRVILPTADTIPVTLNFGARMPAWADIYSLSEHAREDREGILRSVSRILNIVEGECSREGIPAERIILGGFSQGGAIALQAYLRSERPLGGFAGLSTWLALRSEVFATVPKSRRQGRIALWHGDRDDVVSYHWGVQSAELLRQNLAPGFEVSFRTVQGLSHAVDREEFAELRKTLQEWTREDQ</sequence>
<organism evidence="4 5">
    <name type="scientific">Cyanidiococcus yangmingshanensis</name>
    <dbReference type="NCBI Taxonomy" id="2690220"/>
    <lineage>
        <taxon>Eukaryota</taxon>
        <taxon>Rhodophyta</taxon>
        <taxon>Bangiophyceae</taxon>
        <taxon>Cyanidiales</taxon>
        <taxon>Cyanidiaceae</taxon>
        <taxon>Cyanidiococcus</taxon>
    </lineage>
</organism>
<dbReference type="InterPro" id="IPR029058">
    <property type="entry name" value="AB_hydrolase_fold"/>
</dbReference>
<dbReference type="AlphaFoldDB" id="A0A7J7IJG5"/>
<keyword evidence="5" id="KW-1185">Reference proteome</keyword>
<feature type="domain" description="Phospholipase/carboxylesterase/thioesterase" evidence="3">
    <location>
        <begin position="72"/>
        <end position="281"/>
    </location>
</feature>
<dbReference type="GO" id="GO:0005737">
    <property type="term" value="C:cytoplasm"/>
    <property type="evidence" value="ECO:0007669"/>
    <property type="project" value="TreeGrafter"/>
</dbReference>
<evidence type="ECO:0000256" key="2">
    <source>
        <dbReference type="ARBA" id="ARBA00022801"/>
    </source>
</evidence>
<dbReference type="Pfam" id="PF02230">
    <property type="entry name" value="Abhydrolase_2"/>
    <property type="match status" value="1"/>
</dbReference>
<dbReference type="Gene3D" id="3.40.50.1820">
    <property type="entry name" value="alpha/beta hydrolase"/>
    <property type="match status" value="1"/>
</dbReference>
<evidence type="ECO:0000313" key="5">
    <source>
        <dbReference type="Proteomes" id="UP000530660"/>
    </source>
</evidence>
<accession>A0A7J7IJG5</accession>
<gene>
    <name evidence="4" type="ORF">F1559_000198</name>
</gene>
<dbReference type="InterPro" id="IPR003140">
    <property type="entry name" value="PLipase/COase/thioEstase"/>
</dbReference>
<dbReference type="PANTHER" id="PTHR10655">
    <property type="entry name" value="LYSOPHOSPHOLIPASE-RELATED"/>
    <property type="match status" value="1"/>
</dbReference>
<dbReference type="SUPFAM" id="SSF53474">
    <property type="entry name" value="alpha/beta-Hydrolases"/>
    <property type="match status" value="1"/>
</dbReference>
<reference evidence="4 5" key="1">
    <citation type="journal article" date="2020" name="J. Phycol.">
        <title>Comparative genome analysis reveals Cyanidiococcus gen. nov., a new extremophilic red algal genus sister to Cyanidioschyzon (Cyanidioschyzonaceae, Rhodophyta).</title>
        <authorList>
            <person name="Liu S.-L."/>
            <person name="Chiang Y.-R."/>
            <person name="Yoon H.S."/>
            <person name="Fu H.-Y."/>
        </authorList>
    </citation>
    <scope>NUCLEOTIDE SEQUENCE [LARGE SCALE GENOMIC DNA]</scope>
    <source>
        <strain evidence="4 5">THAL066</strain>
    </source>
</reference>
<name>A0A7J7IJG5_9RHOD</name>
<dbReference type="Proteomes" id="UP000530660">
    <property type="component" value="Unassembled WGS sequence"/>
</dbReference>
<evidence type="ECO:0000313" key="4">
    <source>
        <dbReference type="EMBL" id="KAF6003168.1"/>
    </source>
</evidence>
<dbReference type="InterPro" id="IPR050565">
    <property type="entry name" value="LYPA1-2/EST-like"/>
</dbReference>
<comment type="similarity">
    <text evidence="1">Belongs to the AB hydrolase superfamily. AB hydrolase 2 family.</text>
</comment>
<evidence type="ECO:0000259" key="3">
    <source>
        <dbReference type="Pfam" id="PF02230"/>
    </source>
</evidence>
<keyword evidence="2" id="KW-0378">Hydrolase</keyword>
<dbReference type="GO" id="GO:0008474">
    <property type="term" value="F:palmitoyl-(protein) hydrolase activity"/>
    <property type="evidence" value="ECO:0007669"/>
    <property type="project" value="TreeGrafter"/>
</dbReference>
<evidence type="ECO:0000256" key="1">
    <source>
        <dbReference type="ARBA" id="ARBA00006499"/>
    </source>
</evidence>
<proteinExistence type="inferred from homology"/>
<protein>
    <recommendedName>
        <fullName evidence="3">Phospholipase/carboxylesterase/thioesterase domain-containing protein</fullName>
    </recommendedName>
</protein>